<organism evidence="2 3">
    <name type="scientific">Tritrichomonas musculus</name>
    <dbReference type="NCBI Taxonomy" id="1915356"/>
    <lineage>
        <taxon>Eukaryota</taxon>
        <taxon>Metamonada</taxon>
        <taxon>Parabasalia</taxon>
        <taxon>Tritrichomonadida</taxon>
        <taxon>Tritrichomonadidae</taxon>
        <taxon>Tritrichomonas</taxon>
    </lineage>
</organism>
<accession>A0ABR2GQK9</accession>
<feature type="transmembrane region" description="Helical" evidence="1">
    <location>
        <begin position="148"/>
        <end position="168"/>
    </location>
</feature>
<name>A0ABR2GQK9_9EUKA</name>
<sequence length="404" mass="45320">MFHILLFLTYTRIEFEEQSYSFFKKQSQLEYGFNKDATSEIDAKGDLPSYCKGLYNLSKIQYSIKNDTEIHGRIPTKSILTPYFYICRSKINVIVDLEFCNGENHHDYRFQLLQLFIIIYSALAAAYSACFAVLSICLQERIPNGKNNYILIGLLLSILVLGVDALLLNAEKNREHVQSTFFDAHGCRIKHKYDLVSLFSIAASLACAHARRSSLDDGEKKKCASQCCRVAMRGVPIASIAGVLPLMVSFHTSDDSRLALPAGVFMLVFIAAFLAVPPLSLAKAGLAIDLREAHLAACCYMAMHTVRSRSPVVTPIFAFIVMFVTLQALSMVFLMLAFHRINACTAVDGCPLLRTVKLKDSENDDSQQNSVIKIFNQRTACFVIAEEIPAELKLKTFNLYEIWN</sequence>
<feature type="transmembrane region" description="Helical" evidence="1">
    <location>
        <begin position="258"/>
        <end position="276"/>
    </location>
</feature>
<evidence type="ECO:0008006" key="4">
    <source>
        <dbReference type="Google" id="ProtNLM"/>
    </source>
</evidence>
<gene>
    <name evidence="2" type="ORF">M9Y10_042382</name>
</gene>
<evidence type="ECO:0000313" key="2">
    <source>
        <dbReference type="EMBL" id="KAK8835667.1"/>
    </source>
</evidence>
<protein>
    <recommendedName>
        <fullName evidence="4">G-protein coupled receptors family 1 profile domain-containing protein</fullName>
    </recommendedName>
</protein>
<keyword evidence="1" id="KW-1133">Transmembrane helix</keyword>
<comment type="caution">
    <text evidence="2">The sequence shown here is derived from an EMBL/GenBank/DDBJ whole genome shotgun (WGS) entry which is preliminary data.</text>
</comment>
<keyword evidence="1" id="KW-0812">Transmembrane</keyword>
<evidence type="ECO:0000256" key="1">
    <source>
        <dbReference type="SAM" id="Phobius"/>
    </source>
</evidence>
<reference evidence="2 3" key="1">
    <citation type="submission" date="2024-04" db="EMBL/GenBank/DDBJ databases">
        <title>Tritrichomonas musculus Genome.</title>
        <authorList>
            <person name="Alves-Ferreira E."/>
            <person name="Grigg M."/>
            <person name="Lorenzi H."/>
            <person name="Galac M."/>
        </authorList>
    </citation>
    <scope>NUCLEOTIDE SEQUENCE [LARGE SCALE GENOMIC DNA]</scope>
    <source>
        <strain evidence="2 3">EAF2021</strain>
    </source>
</reference>
<keyword evidence="3" id="KW-1185">Reference proteome</keyword>
<dbReference type="Proteomes" id="UP001470230">
    <property type="component" value="Unassembled WGS sequence"/>
</dbReference>
<dbReference type="EMBL" id="JAPFFF010000078">
    <property type="protein sequence ID" value="KAK8835667.1"/>
    <property type="molecule type" value="Genomic_DNA"/>
</dbReference>
<keyword evidence="1" id="KW-0472">Membrane</keyword>
<evidence type="ECO:0000313" key="3">
    <source>
        <dbReference type="Proteomes" id="UP001470230"/>
    </source>
</evidence>
<proteinExistence type="predicted"/>
<feature type="transmembrane region" description="Helical" evidence="1">
    <location>
        <begin position="316"/>
        <end position="338"/>
    </location>
</feature>
<feature type="transmembrane region" description="Helical" evidence="1">
    <location>
        <begin position="230"/>
        <end position="252"/>
    </location>
</feature>
<feature type="transmembrane region" description="Helical" evidence="1">
    <location>
        <begin position="115"/>
        <end position="136"/>
    </location>
</feature>